<organism evidence="2 3">
    <name type="scientific">Daphnia magna</name>
    <dbReference type="NCBI Taxonomy" id="35525"/>
    <lineage>
        <taxon>Eukaryota</taxon>
        <taxon>Metazoa</taxon>
        <taxon>Ecdysozoa</taxon>
        <taxon>Arthropoda</taxon>
        <taxon>Crustacea</taxon>
        <taxon>Branchiopoda</taxon>
        <taxon>Diplostraca</taxon>
        <taxon>Cladocera</taxon>
        <taxon>Anomopoda</taxon>
        <taxon>Daphniidae</taxon>
        <taxon>Daphnia</taxon>
    </lineage>
</organism>
<dbReference type="EMBL" id="JAOYFB010000005">
    <property type="protein sequence ID" value="KAK4017145.1"/>
    <property type="molecule type" value="Genomic_DNA"/>
</dbReference>
<evidence type="ECO:0000313" key="3">
    <source>
        <dbReference type="Proteomes" id="UP001234178"/>
    </source>
</evidence>
<reference evidence="2 3" key="1">
    <citation type="journal article" date="2023" name="Nucleic Acids Res.">
        <title>The hologenome of Daphnia magna reveals possible DNA methylation and microbiome-mediated evolution of the host genome.</title>
        <authorList>
            <person name="Chaturvedi A."/>
            <person name="Li X."/>
            <person name="Dhandapani V."/>
            <person name="Marshall H."/>
            <person name="Kissane S."/>
            <person name="Cuenca-Cambronero M."/>
            <person name="Asole G."/>
            <person name="Calvet F."/>
            <person name="Ruiz-Romero M."/>
            <person name="Marangio P."/>
            <person name="Guigo R."/>
            <person name="Rago D."/>
            <person name="Mirbahai L."/>
            <person name="Eastwood N."/>
            <person name="Colbourne J.K."/>
            <person name="Zhou J."/>
            <person name="Mallon E."/>
            <person name="Orsini L."/>
        </authorList>
    </citation>
    <scope>NUCLEOTIDE SEQUENCE [LARGE SCALE GENOMIC DNA]</scope>
    <source>
        <strain evidence="2">LRV0_1</strain>
    </source>
</reference>
<dbReference type="Proteomes" id="UP001234178">
    <property type="component" value="Unassembled WGS sequence"/>
</dbReference>
<accession>A0ABQ9ZW46</accession>
<feature type="compositionally biased region" description="Polar residues" evidence="1">
    <location>
        <begin position="21"/>
        <end position="32"/>
    </location>
</feature>
<comment type="caution">
    <text evidence="2">The sequence shown here is derived from an EMBL/GenBank/DDBJ whole genome shotgun (WGS) entry which is preliminary data.</text>
</comment>
<name>A0ABQ9ZW46_9CRUS</name>
<keyword evidence="3" id="KW-1185">Reference proteome</keyword>
<feature type="region of interest" description="Disordered" evidence="1">
    <location>
        <begin position="1"/>
        <end position="41"/>
    </location>
</feature>
<sequence>MQSGYSRLGLRTPTKSRKSNHQYGRLQTSLLPSTDDREDQNGVQAACIPDHDEEDIFYCADYSSDMEDILFVVAYHNDNEDILYGANNPYDYEVMYDADVSCYTDDISLHSVDDAGEEDSFFSDTSTLILDPATLLEDRASPYRLSPASDIQERGIDIAALKDSIVRLHGKKCNFSFVSSHYRGPGNSAVRRTHM</sequence>
<protein>
    <submittedName>
        <fullName evidence="2">Uncharacterized protein</fullName>
    </submittedName>
</protein>
<proteinExistence type="predicted"/>
<evidence type="ECO:0000313" key="2">
    <source>
        <dbReference type="EMBL" id="KAK4017145.1"/>
    </source>
</evidence>
<gene>
    <name evidence="2" type="ORF">OUZ56_032097</name>
</gene>
<evidence type="ECO:0000256" key="1">
    <source>
        <dbReference type="SAM" id="MobiDB-lite"/>
    </source>
</evidence>